<dbReference type="SMART" id="SM00062">
    <property type="entry name" value="PBPb"/>
    <property type="match status" value="1"/>
</dbReference>
<evidence type="ECO:0000313" key="5">
    <source>
        <dbReference type="EMBL" id="ASU23735.1"/>
    </source>
</evidence>
<evidence type="ECO:0000256" key="1">
    <source>
        <dbReference type="ARBA" id="ARBA00010333"/>
    </source>
</evidence>
<dbReference type="Pfam" id="PF00497">
    <property type="entry name" value="SBP_bac_3"/>
    <property type="match status" value="1"/>
</dbReference>
<keyword evidence="2 3" id="KW-0732">Signal</keyword>
<feature type="signal peptide" evidence="3">
    <location>
        <begin position="1"/>
        <end position="23"/>
    </location>
</feature>
<evidence type="ECO:0000259" key="4">
    <source>
        <dbReference type="SMART" id="SM00062"/>
    </source>
</evidence>
<gene>
    <name evidence="5" type="ORF">CCZ37_14155</name>
</gene>
<feature type="chain" id="PRO_5013302113" evidence="3">
    <location>
        <begin position="24"/>
        <end position="248"/>
    </location>
</feature>
<dbReference type="PANTHER" id="PTHR35936">
    <property type="entry name" value="MEMBRANE-BOUND LYTIC MUREIN TRANSGLYCOSYLASE F"/>
    <property type="match status" value="1"/>
</dbReference>
<dbReference type="InterPro" id="IPR001638">
    <property type="entry name" value="Solute-binding_3/MltF_N"/>
</dbReference>
<evidence type="ECO:0000313" key="6">
    <source>
        <dbReference type="Proteomes" id="UP000215148"/>
    </source>
</evidence>
<evidence type="ECO:0000256" key="3">
    <source>
        <dbReference type="SAM" id="SignalP"/>
    </source>
</evidence>
<feature type="domain" description="Solute-binding protein family 3/N-terminal" evidence="4">
    <location>
        <begin position="38"/>
        <end position="247"/>
    </location>
</feature>
<accession>A0A223N1P1</accession>
<comment type="similarity">
    <text evidence="1">Belongs to the bacterial solute-binding protein 3 family.</text>
</comment>
<evidence type="ECO:0000256" key="2">
    <source>
        <dbReference type="ARBA" id="ARBA00022729"/>
    </source>
</evidence>
<dbReference type="EMBL" id="CP022742">
    <property type="protein sequence ID" value="ASU23735.1"/>
    <property type="molecule type" value="Genomic_DNA"/>
</dbReference>
<organism evidence="5 6">
    <name type="scientific">Vibrio qinghaiensis</name>
    <dbReference type="NCBI Taxonomy" id="2025808"/>
    <lineage>
        <taxon>Bacteria</taxon>
        <taxon>Pseudomonadati</taxon>
        <taxon>Pseudomonadota</taxon>
        <taxon>Gammaproteobacteria</taxon>
        <taxon>Vibrionales</taxon>
        <taxon>Vibrionaceae</taxon>
        <taxon>Vibrio</taxon>
    </lineage>
</organism>
<sequence>MWVLTRNILISLAAVLVSSTLFANTLKADFRHRPPEMVISPDGQKISGPLKEVIEEAAKNIGFDIEWRNIPFPRSLATLENGTVDIVPRVIRTAEREAFVHFIGPISEQTRNIVFVTRSDGPTISNYQDLRELDVGVKRGTAYFETFDQDKEINRTVVNDDFNLARMLEAKRIDTVVVLDLAALEVELKTINFSDYRVATYYYPNTIGNYYAMPKSHPQADALQNALSGMVKSGRIEAIYAKFGLTAQ</sequence>
<name>A0A223N1P1_9VIBR</name>
<proteinExistence type="inferred from homology"/>
<dbReference type="Proteomes" id="UP000215148">
    <property type="component" value="Chromosome 2"/>
</dbReference>
<dbReference type="AlphaFoldDB" id="A0A223N1P1"/>
<dbReference type="PANTHER" id="PTHR35936:SF17">
    <property type="entry name" value="ARGININE-BINDING EXTRACELLULAR PROTEIN ARTP"/>
    <property type="match status" value="1"/>
</dbReference>
<reference evidence="5 6" key="1">
    <citation type="submission" date="2017-08" db="EMBL/GenBank/DDBJ databases">
        <title>The Vibrio qinghaiensis sp.-Q67 is a luminous bacteria isolated firstly from Qinghai lake, Qinghai province, China, which has been proved to be very sensitive to detect environmental and food pollutants. Therefore, complete genome analysis of V. qinghaiensis sp.-Q67 highlights the potential application of this strain on detection of hazards in the contaminated environments.</title>
        <authorList>
            <person name="Gong L."/>
        </authorList>
    </citation>
    <scope>NUCLEOTIDE SEQUENCE [LARGE SCALE GENOMIC DNA]</scope>
    <source>
        <strain evidence="5 6">Q67</strain>
    </source>
</reference>
<keyword evidence="6" id="KW-1185">Reference proteome</keyword>
<protein>
    <submittedName>
        <fullName evidence="5">Amino acid ABC transporter substrate-binding protein</fullName>
    </submittedName>
</protein>
<dbReference type="SUPFAM" id="SSF53850">
    <property type="entry name" value="Periplasmic binding protein-like II"/>
    <property type="match status" value="1"/>
</dbReference>
<dbReference type="Gene3D" id="3.40.190.10">
    <property type="entry name" value="Periplasmic binding protein-like II"/>
    <property type="match status" value="2"/>
</dbReference>
<dbReference type="RefSeq" id="WP_094501064.1">
    <property type="nucleotide sequence ID" value="NZ_CAWNHI010000002.1"/>
</dbReference>
<dbReference type="KEGG" id="vqi:CCZ37_14155"/>